<evidence type="ECO:0000313" key="3">
    <source>
        <dbReference type="Proteomes" id="UP000067626"/>
    </source>
</evidence>
<accession>A0A0K1EKL8</accession>
<dbReference type="RefSeq" id="WP_050433219.1">
    <property type="nucleotide sequence ID" value="NZ_CP012159.1"/>
</dbReference>
<dbReference type="OrthoDB" id="5517293at2"/>
<name>A0A0K1EKL8_CHOCO</name>
<feature type="signal peptide" evidence="1">
    <location>
        <begin position="1"/>
        <end position="27"/>
    </location>
</feature>
<reference evidence="2 3" key="1">
    <citation type="submission" date="2015-07" db="EMBL/GenBank/DDBJ databases">
        <title>Genome analysis of myxobacterium Chondromyces crocatus Cm c5 reveals a high potential for natural compound synthesis and the genetic basis for the loss of fruiting body formation.</title>
        <authorList>
            <person name="Zaburannyi N."/>
            <person name="Bunk B."/>
            <person name="Maier J."/>
            <person name="Overmann J."/>
            <person name="Mueller R."/>
        </authorList>
    </citation>
    <scope>NUCLEOTIDE SEQUENCE [LARGE SCALE GENOMIC DNA]</scope>
    <source>
        <strain evidence="2 3">Cm c5</strain>
    </source>
</reference>
<proteinExistence type="predicted"/>
<sequence>MVRYPVKRLFALLAFALGLCLPLRASAAILQACEHDAETRVVAQEAVHSSACDGVSTHGDDAGALNAAPLCDPEGASVVAPPRIYPIADARIDAASACGDTDTLPTIGLRSSDPAPLGELAAAPAWAVLVPDLTLPLPTIEGLAVASTPVATEPRPGFGPGIYHPPR</sequence>
<organism evidence="2 3">
    <name type="scientific">Chondromyces crocatus</name>
    <dbReference type="NCBI Taxonomy" id="52"/>
    <lineage>
        <taxon>Bacteria</taxon>
        <taxon>Pseudomonadati</taxon>
        <taxon>Myxococcota</taxon>
        <taxon>Polyangia</taxon>
        <taxon>Polyangiales</taxon>
        <taxon>Polyangiaceae</taxon>
        <taxon>Chondromyces</taxon>
    </lineage>
</organism>
<protein>
    <recommendedName>
        <fullName evidence="4">Secreted protein</fullName>
    </recommendedName>
</protein>
<keyword evidence="3" id="KW-1185">Reference proteome</keyword>
<dbReference type="Proteomes" id="UP000067626">
    <property type="component" value="Chromosome"/>
</dbReference>
<gene>
    <name evidence="2" type="ORF">CMC5_056250</name>
</gene>
<keyword evidence="1" id="KW-0732">Signal</keyword>
<dbReference type="AlphaFoldDB" id="A0A0K1EKL8"/>
<evidence type="ECO:0008006" key="4">
    <source>
        <dbReference type="Google" id="ProtNLM"/>
    </source>
</evidence>
<feature type="chain" id="PRO_5005459581" description="Secreted protein" evidence="1">
    <location>
        <begin position="28"/>
        <end position="167"/>
    </location>
</feature>
<evidence type="ECO:0000313" key="2">
    <source>
        <dbReference type="EMBL" id="AKT41425.1"/>
    </source>
</evidence>
<dbReference type="KEGG" id="ccro:CMC5_056250"/>
<dbReference type="EMBL" id="CP012159">
    <property type="protein sequence ID" value="AKT41425.1"/>
    <property type="molecule type" value="Genomic_DNA"/>
</dbReference>
<evidence type="ECO:0000256" key="1">
    <source>
        <dbReference type="SAM" id="SignalP"/>
    </source>
</evidence>